<proteinExistence type="predicted"/>
<comment type="caution">
    <text evidence="1">The sequence shown here is derived from an EMBL/GenBank/DDBJ whole genome shotgun (WGS) entry which is preliminary data.</text>
</comment>
<dbReference type="AlphaFoldDB" id="A0A0P6XH66"/>
<dbReference type="Gene3D" id="1.10.10.10">
    <property type="entry name" value="Winged helix-like DNA-binding domain superfamily/Winged helix DNA-binding domain"/>
    <property type="match status" value="1"/>
</dbReference>
<evidence type="ECO:0000313" key="2">
    <source>
        <dbReference type="Proteomes" id="UP000050430"/>
    </source>
</evidence>
<dbReference type="Proteomes" id="UP000050430">
    <property type="component" value="Unassembled WGS sequence"/>
</dbReference>
<protein>
    <submittedName>
        <fullName evidence="1">Uncharacterized protein</fullName>
    </submittedName>
</protein>
<evidence type="ECO:0000313" key="1">
    <source>
        <dbReference type="EMBL" id="KPL74731.1"/>
    </source>
</evidence>
<dbReference type="InterPro" id="IPR036390">
    <property type="entry name" value="WH_DNA-bd_sf"/>
</dbReference>
<dbReference type="InterPro" id="IPR011991">
    <property type="entry name" value="ArsR-like_HTH"/>
</dbReference>
<dbReference type="InterPro" id="IPR036388">
    <property type="entry name" value="WH-like_DNA-bd_sf"/>
</dbReference>
<name>A0A0P6XH66_9CHLR</name>
<reference evidence="1 2" key="1">
    <citation type="submission" date="2015-07" db="EMBL/GenBank/DDBJ databases">
        <title>Genome sequence of Leptolinea tardivitalis DSM 16556.</title>
        <authorList>
            <person name="Hemp J."/>
            <person name="Ward L.M."/>
            <person name="Pace L.A."/>
            <person name="Fischer W.W."/>
        </authorList>
    </citation>
    <scope>NUCLEOTIDE SEQUENCE [LARGE SCALE GENOMIC DNA]</scope>
    <source>
        <strain evidence="1 2">YMTK-2</strain>
    </source>
</reference>
<dbReference type="PANTHER" id="PTHR38600:SF2">
    <property type="entry name" value="SLL0088 PROTEIN"/>
    <property type="match status" value="1"/>
</dbReference>
<dbReference type="OrthoDB" id="8545200at2"/>
<dbReference type="Pfam" id="PF13412">
    <property type="entry name" value="HTH_24"/>
    <property type="match status" value="1"/>
</dbReference>
<dbReference type="EMBL" id="LGCK01000002">
    <property type="protein sequence ID" value="KPL74731.1"/>
    <property type="molecule type" value="Genomic_DNA"/>
</dbReference>
<dbReference type="SUPFAM" id="SSF46785">
    <property type="entry name" value="Winged helix' DNA-binding domain"/>
    <property type="match status" value="1"/>
</dbReference>
<organism evidence="1 2">
    <name type="scientific">Leptolinea tardivitalis</name>
    <dbReference type="NCBI Taxonomy" id="229920"/>
    <lineage>
        <taxon>Bacteria</taxon>
        <taxon>Bacillati</taxon>
        <taxon>Chloroflexota</taxon>
        <taxon>Anaerolineae</taxon>
        <taxon>Anaerolineales</taxon>
        <taxon>Anaerolineaceae</taxon>
        <taxon>Leptolinea</taxon>
    </lineage>
</organism>
<dbReference type="PANTHER" id="PTHR38600">
    <property type="entry name" value="TRANSCRIPTIONAL REGULATORY PROTEIN"/>
    <property type="match status" value="1"/>
</dbReference>
<dbReference type="STRING" id="229920.ADM99_01235"/>
<sequence>MKSTREKILETLLDKPRSTINELAKAVSINSISVRHHLTSLLLDGLVESEEERHGVGRPHLVYSLSQKGMEHFPTRYFELTSRLLDQMKESLPASVINRFFTDMAENLVKDYEKQTSGYSIEQKLDFIKNLLQKQGFSVGWEKKDSQYFIFENGCPYYHVSQAHPEICSVDQTLISKVMNIPVEKISCVLSGDSNCVYCISQETLEGSKL</sequence>
<keyword evidence="2" id="KW-1185">Reference proteome</keyword>
<gene>
    <name evidence="1" type="ORF">ADM99_01235</name>
</gene>
<dbReference type="RefSeq" id="WP_062423258.1">
    <property type="nucleotide sequence ID" value="NZ_BBYA01000014.1"/>
</dbReference>
<dbReference type="CDD" id="cd00090">
    <property type="entry name" value="HTH_ARSR"/>
    <property type="match status" value="1"/>
</dbReference>
<accession>A0A0P6XH66</accession>